<evidence type="ECO:0000313" key="1">
    <source>
        <dbReference type="EMBL" id="KIK81549.1"/>
    </source>
</evidence>
<dbReference type="HOGENOM" id="CLU_006344_16_0_1"/>
<proteinExistence type="predicted"/>
<dbReference type="InParanoid" id="A0A0D0DIX9"/>
<gene>
    <name evidence="1" type="ORF">PAXRUDRAFT_155864</name>
</gene>
<keyword evidence="2" id="KW-1185">Reference proteome</keyword>
<dbReference type="STRING" id="930991.A0A0D0DIX9"/>
<reference evidence="2" key="2">
    <citation type="submission" date="2015-01" db="EMBL/GenBank/DDBJ databases">
        <title>Evolutionary Origins and Diversification of the Mycorrhizal Mutualists.</title>
        <authorList>
            <consortium name="DOE Joint Genome Institute"/>
            <consortium name="Mycorrhizal Genomics Consortium"/>
            <person name="Kohler A."/>
            <person name="Kuo A."/>
            <person name="Nagy L.G."/>
            <person name="Floudas D."/>
            <person name="Copeland A."/>
            <person name="Barry K.W."/>
            <person name="Cichocki N."/>
            <person name="Veneault-Fourrey C."/>
            <person name="LaButti K."/>
            <person name="Lindquist E.A."/>
            <person name="Lipzen A."/>
            <person name="Lundell T."/>
            <person name="Morin E."/>
            <person name="Murat C."/>
            <person name="Riley R."/>
            <person name="Ohm R."/>
            <person name="Sun H."/>
            <person name="Tunlid A."/>
            <person name="Henrissat B."/>
            <person name="Grigoriev I.V."/>
            <person name="Hibbett D.S."/>
            <person name="Martin F."/>
        </authorList>
    </citation>
    <scope>NUCLEOTIDE SEQUENCE [LARGE SCALE GENOMIC DNA]</scope>
    <source>
        <strain evidence="2">Ve08.2h10</strain>
    </source>
</reference>
<feature type="non-terminal residue" evidence="1">
    <location>
        <position position="1"/>
    </location>
</feature>
<evidence type="ECO:0000313" key="2">
    <source>
        <dbReference type="Proteomes" id="UP000054538"/>
    </source>
</evidence>
<reference evidence="1 2" key="1">
    <citation type="submission" date="2014-04" db="EMBL/GenBank/DDBJ databases">
        <authorList>
            <consortium name="DOE Joint Genome Institute"/>
            <person name="Kuo A."/>
            <person name="Kohler A."/>
            <person name="Jargeat P."/>
            <person name="Nagy L.G."/>
            <person name="Floudas D."/>
            <person name="Copeland A."/>
            <person name="Barry K.W."/>
            <person name="Cichocki N."/>
            <person name="Veneault-Fourrey C."/>
            <person name="LaButti K."/>
            <person name="Lindquist E.A."/>
            <person name="Lipzen A."/>
            <person name="Lundell T."/>
            <person name="Morin E."/>
            <person name="Murat C."/>
            <person name="Sun H."/>
            <person name="Tunlid A."/>
            <person name="Henrissat B."/>
            <person name="Grigoriev I.V."/>
            <person name="Hibbett D.S."/>
            <person name="Martin F."/>
            <person name="Nordberg H.P."/>
            <person name="Cantor M.N."/>
            <person name="Hua S.X."/>
        </authorList>
    </citation>
    <scope>NUCLEOTIDE SEQUENCE [LARGE SCALE GENOMIC DNA]</scope>
    <source>
        <strain evidence="1 2">Ve08.2h10</strain>
    </source>
</reference>
<accession>A0A0D0DIX9</accession>
<sequence>SCPMWQNEGLRYNCVFVVTDTDAGGMCGMNVAHVLCFFSFNYWGTTYPCAVIRWFDRVGDGPDKDTGMWIVRPSFNMRNLPNITIVHVDSIYPAAHLIPVYGEALIPPEIKPHHCYDIFRTFYVNKFVDHHAFEITV</sequence>
<organism evidence="1 2">
    <name type="scientific">Paxillus rubicundulus Ve08.2h10</name>
    <dbReference type="NCBI Taxonomy" id="930991"/>
    <lineage>
        <taxon>Eukaryota</taxon>
        <taxon>Fungi</taxon>
        <taxon>Dikarya</taxon>
        <taxon>Basidiomycota</taxon>
        <taxon>Agaricomycotina</taxon>
        <taxon>Agaricomycetes</taxon>
        <taxon>Agaricomycetidae</taxon>
        <taxon>Boletales</taxon>
        <taxon>Paxilineae</taxon>
        <taxon>Paxillaceae</taxon>
        <taxon>Paxillus</taxon>
    </lineage>
</organism>
<protein>
    <submittedName>
        <fullName evidence="1">Uncharacterized protein</fullName>
    </submittedName>
</protein>
<dbReference type="EMBL" id="KN825778">
    <property type="protein sequence ID" value="KIK81549.1"/>
    <property type="molecule type" value="Genomic_DNA"/>
</dbReference>
<dbReference type="OrthoDB" id="3187773at2759"/>
<dbReference type="AlphaFoldDB" id="A0A0D0DIX9"/>
<name>A0A0D0DIX9_9AGAM</name>
<dbReference type="Proteomes" id="UP000054538">
    <property type="component" value="Unassembled WGS sequence"/>
</dbReference>